<dbReference type="Proteomes" id="UP000632125">
    <property type="component" value="Unassembled WGS sequence"/>
</dbReference>
<dbReference type="AlphaFoldDB" id="A0A927H4Q0"/>
<gene>
    <name evidence="2" type="ORF">IDH41_03435</name>
</gene>
<comment type="caution">
    <text evidence="2">The sequence shown here is derived from an EMBL/GenBank/DDBJ whole genome shotgun (WGS) entry which is preliminary data.</text>
</comment>
<evidence type="ECO:0000313" key="2">
    <source>
        <dbReference type="EMBL" id="MBD2867617.1"/>
    </source>
</evidence>
<reference evidence="2" key="1">
    <citation type="submission" date="2020-09" db="EMBL/GenBank/DDBJ databases">
        <title>A novel bacterium of genus Paenibacillus, isolated from South China Sea.</title>
        <authorList>
            <person name="Huang H."/>
            <person name="Mo K."/>
            <person name="Hu Y."/>
        </authorList>
    </citation>
    <scope>NUCLEOTIDE SEQUENCE</scope>
    <source>
        <strain evidence="2">IB182493</strain>
    </source>
</reference>
<dbReference type="EMBL" id="JACXIY010000003">
    <property type="protein sequence ID" value="MBD2867617.1"/>
    <property type="molecule type" value="Genomic_DNA"/>
</dbReference>
<keyword evidence="1" id="KW-0472">Membrane</keyword>
<evidence type="ECO:0000313" key="3">
    <source>
        <dbReference type="Proteomes" id="UP000632125"/>
    </source>
</evidence>
<evidence type="ECO:0000256" key="1">
    <source>
        <dbReference type="SAM" id="Phobius"/>
    </source>
</evidence>
<proteinExistence type="predicted"/>
<accession>A0A927H4Q0</accession>
<dbReference type="InterPro" id="IPR018729">
    <property type="entry name" value="DUF2269_transmembrane"/>
</dbReference>
<keyword evidence="3" id="KW-1185">Reference proteome</keyword>
<feature type="transmembrane region" description="Helical" evidence="1">
    <location>
        <begin position="6"/>
        <end position="25"/>
    </location>
</feature>
<name>A0A927H4Q0_9BACL</name>
<sequence length="157" mass="17007">MNGWLTMHLVGVLLFAGNIITAAYWKVRADLSNDRAHIHHTVRGVMLADYVFTLPGLALIIVSGIAMAAREGIGLNGFNWLTASLILFGVTGAIWLAVLLPLQRAMIRHSKVGPDGQAGDAGLSPEYRRASRLWAIFGIAATLLPLVILYLMIAKSF</sequence>
<feature type="transmembrane region" description="Helical" evidence="1">
    <location>
        <begin position="46"/>
        <end position="68"/>
    </location>
</feature>
<dbReference type="Pfam" id="PF10027">
    <property type="entry name" value="DUF2269"/>
    <property type="match status" value="1"/>
</dbReference>
<keyword evidence="1" id="KW-0812">Transmembrane</keyword>
<organism evidence="2 3">
    <name type="scientific">Paenibacillus arenilitoris</name>
    <dbReference type="NCBI Taxonomy" id="2772299"/>
    <lineage>
        <taxon>Bacteria</taxon>
        <taxon>Bacillati</taxon>
        <taxon>Bacillota</taxon>
        <taxon>Bacilli</taxon>
        <taxon>Bacillales</taxon>
        <taxon>Paenibacillaceae</taxon>
        <taxon>Paenibacillus</taxon>
    </lineage>
</organism>
<keyword evidence="1" id="KW-1133">Transmembrane helix</keyword>
<feature type="transmembrane region" description="Helical" evidence="1">
    <location>
        <begin position="80"/>
        <end position="102"/>
    </location>
</feature>
<feature type="transmembrane region" description="Helical" evidence="1">
    <location>
        <begin position="133"/>
        <end position="153"/>
    </location>
</feature>
<dbReference type="RefSeq" id="WP_190858317.1">
    <property type="nucleotide sequence ID" value="NZ_JACXIY010000003.1"/>
</dbReference>
<protein>
    <submittedName>
        <fullName evidence="2">DUF2269 family protein</fullName>
    </submittedName>
</protein>